<comment type="caution">
    <text evidence="5">The sequence shown here is derived from an EMBL/GenBank/DDBJ whole genome shotgun (WGS) entry which is preliminary data.</text>
</comment>
<evidence type="ECO:0000259" key="4">
    <source>
        <dbReference type="PROSITE" id="PS51387"/>
    </source>
</evidence>
<dbReference type="SUPFAM" id="SSF56176">
    <property type="entry name" value="FAD-binding/transporter-associated domain-like"/>
    <property type="match status" value="1"/>
</dbReference>
<dbReference type="Gene3D" id="3.30.43.10">
    <property type="entry name" value="Uridine Diphospho-n-acetylenolpyruvylglucosamine Reductase, domain 2"/>
    <property type="match status" value="1"/>
</dbReference>
<dbReference type="GO" id="GO:0016491">
    <property type="term" value="F:oxidoreductase activity"/>
    <property type="evidence" value="ECO:0007669"/>
    <property type="project" value="UniProtKB-KW"/>
</dbReference>
<sequence length="310" mass="31627">MKPPPFDYHAPRSVAEALDVLAAEGERAKVLAGGQSLIPLLNMRLAAPGHLVDINRLTGLAGVEVEPDGVRIGALARHAEVERSEPAAAAQPLLRQALGLVAHPVVRNRGTVVGSLVHADPAAELPAVLTLLGGSVRLARRGGPGTPAAGSSTAQDVAAGGSFVVRDVAAGEFFTGPLESAAGPGELAVSAFFPALPPRSGTAFREVARRHGDYALAGVAALVVLDDDLRITSAAVACVSAGPVPLLVDVTGECGHRPPASAGWAGAARAVQDRAEPEDDIHATAGYRRHLIGVLAERALRDAAREALNG</sequence>
<proteinExistence type="predicted"/>
<evidence type="ECO:0000313" key="6">
    <source>
        <dbReference type="Proteomes" id="UP000619788"/>
    </source>
</evidence>
<dbReference type="Pfam" id="PF03450">
    <property type="entry name" value="CO_deh_flav_C"/>
    <property type="match status" value="1"/>
</dbReference>
<dbReference type="PANTHER" id="PTHR42659">
    <property type="entry name" value="XANTHINE DEHYDROGENASE SUBUNIT C-RELATED"/>
    <property type="match status" value="1"/>
</dbReference>
<dbReference type="RefSeq" id="WP_204063105.1">
    <property type="nucleotide sequence ID" value="NZ_BOOJ01000012.1"/>
</dbReference>
<evidence type="ECO:0000256" key="2">
    <source>
        <dbReference type="ARBA" id="ARBA00022827"/>
    </source>
</evidence>
<evidence type="ECO:0000256" key="3">
    <source>
        <dbReference type="ARBA" id="ARBA00023002"/>
    </source>
</evidence>
<dbReference type="InterPro" id="IPR016169">
    <property type="entry name" value="FAD-bd_PCMH_sub2"/>
</dbReference>
<dbReference type="PROSITE" id="PS51387">
    <property type="entry name" value="FAD_PCMH"/>
    <property type="match status" value="1"/>
</dbReference>
<dbReference type="PANTHER" id="PTHR42659:SF2">
    <property type="entry name" value="XANTHINE DEHYDROGENASE SUBUNIT C-RELATED"/>
    <property type="match status" value="1"/>
</dbReference>
<evidence type="ECO:0000313" key="5">
    <source>
        <dbReference type="EMBL" id="GIH90787.1"/>
    </source>
</evidence>
<dbReference type="Gene3D" id="3.30.390.50">
    <property type="entry name" value="CO dehydrogenase flavoprotein, C-terminal domain"/>
    <property type="match status" value="1"/>
</dbReference>
<dbReference type="InterPro" id="IPR005107">
    <property type="entry name" value="CO_DH_flav_C"/>
</dbReference>
<dbReference type="SMART" id="SM01092">
    <property type="entry name" value="CO_deh_flav_C"/>
    <property type="match status" value="1"/>
</dbReference>
<dbReference type="SUPFAM" id="SSF55447">
    <property type="entry name" value="CO dehydrogenase flavoprotein C-terminal domain-like"/>
    <property type="match status" value="1"/>
</dbReference>
<dbReference type="InterPro" id="IPR002346">
    <property type="entry name" value="Mopterin_DH_FAD-bd"/>
</dbReference>
<dbReference type="InterPro" id="IPR036318">
    <property type="entry name" value="FAD-bd_PCMH-like_sf"/>
</dbReference>
<protein>
    <submittedName>
        <fullName evidence="5">Carbon monoxide dehydrogenase</fullName>
    </submittedName>
</protein>
<dbReference type="GO" id="GO:0071949">
    <property type="term" value="F:FAD binding"/>
    <property type="evidence" value="ECO:0007669"/>
    <property type="project" value="InterPro"/>
</dbReference>
<gene>
    <name evidence="5" type="ORF">Psi01_14170</name>
</gene>
<accession>A0A8J3SAA7</accession>
<dbReference type="Pfam" id="PF00941">
    <property type="entry name" value="FAD_binding_5"/>
    <property type="match status" value="1"/>
</dbReference>
<dbReference type="Proteomes" id="UP000619788">
    <property type="component" value="Unassembled WGS sequence"/>
</dbReference>
<keyword evidence="3" id="KW-0560">Oxidoreductase</keyword>
<keyword evidence="6" id="KW-1185">Reference proteome</keyword>
<dbReference type="InterPro" id="IPR036683">
    <property type="entry name" value="CO_DH_flav_C_dom_sf"/>
</dbReference>
<dbReference type="InterPro" id="IPR016167">
    <property type="entry name" value="FAD-bd_PCMH_sub1"/>
</dbReference>
<feature type="domain" description="FAD-binding PCMH-type" evidence="4">
    <location>
        <begin position="1"/>
        <end position="198"/>
    </location>
</feature>
<dbReference type="InterPro" id="IPR016166">
    <property type="entry name" value="FAD-bd_PCMH"/>
</dbReference>
<dbReference type="InterPro" id="IPR051312">
    <property type="entry name" value="Diverse_Substr_Oxidored"/>
</dbReference>
<evidence type="ECO:0000256" key="1">
    <source>
        <dbReference type="ARBA" id="ARBA00022630"/>
    </source>
</evidence>
<dbReference type="Gene3D" id="3.30.465.10">
    <property type="match status" value="1"/>
</dbReference>
<dbReference type="EMBL" id="BOOJ01000012">
    <property type="protein sequence ID" value="GIH90787.1"/>
    <property type="molecule type" value="Genomic_DNA"/>
</dbReference>
<dbReference type="AlphaFoldDB" id="A0A8J3SAA7"/>
<keyword evidence="2" id="KW-0274">FAD</keyword>
<keyword evidence="1" id="KW-0285">Flavoprotein</keyword>
<organism evidence="5 6">
    <name type="scientific">Planobispora siamensis</name>
    <dbReference type="NCBI Taxonomy" id="936338"/>
    <lineage>
        <taxon>Bacteria</taxon>
        <taxon>Bacillati</taxon>
        <taxon>Actinomycetota</taxon>
        <taxon>Actinomycetes</taxon>
        <taxon>Streptosporangiales</taxon>
        <taxon>Streptosporangiaceae</taxon>
        <taxon>Planobispora</taxon>
    </lineage>
</organism>
<name>A0A8J3SAA7_9ACTN</name>
<reference evidence="5 6" key="1">
    <citation type="submission" date="2021-01" db="EMBL/GenBank/DDBJ databases">
        <title>Whole genome shotgun sequence of Planobispora siamensis NBRC 107568.</title>
        <authorList>
            <person name="Komaki H."/>
            <person name="Tamura T."/>
        </authorList>
    </citation>
    <scope>NUCLEOTIDE SEQUENCE [LARGE SCALE GENOMIC DNA]</scope>
    <source>
        <strain evidence="5 6">NBRC 107568</strain>
    </source>
</reference>